<keyword evidence="1" id="KW-1133">Transmembrane helix</keyword>
<evidence type="ECO:0000256" key="1">
    <source>
        <dbReference type="SAM" id="Phobius"/>
    </source>
</evidence>
<dbReference type="STRING" id="490629.SAMN05216266_13153"/>
<evidence type="ECO:0000313" key="2">
    <source>
        <dbReference type="EMBL" id="SFB62755.1"/>
    </source>
</evidence>
<evidence type="ECO:0000313" key="3">
    <source>
        <dbReference type="Proteomes" id="UP000243799"/>
    </source>
</evidence>
<keyword evidence="3" id="KW-1185">Reference proteome</keyword>
<dbReference type="RefSeq" id="WP_091679179.1">
    <property type="nucleotide sequence ID" value="NZ_FOKG01000031.1"/>
</dbReference>
<sequence length="123" mass="12787">MVTSEGAVTVRGRGWGAWRSVRASLGSGLLSGVCCIGGAIATAVGLGAAGFFGALMERYQVYFVLAGVAVMVLWLARRLRRTGTSPRDLRAVMRVIGRPALVMAVVYGLTLGIAMGVAELVTS</sequence>
<accession>A0A1I1CJ72</accession>
<proteinExistence type="predicted"/>
<dbReference type="OrthoDB" id="9866301at2"/>
<feature type="transmembrane region" description="Helical" evidence="1">
    <location>
        <begin position="59"/>
        <end position="76"/>
    </location>
</feature>
<feature type="transmembrane region" description="Helical" evidence="1">
    <location>
        <begin position="96"/>
        <end position="118"/>
    </location>
</feature>
<dbReference type="AlphaFoldDB" id="A0A1I1CJ72"/>
<reference evidence="3" key="1">
    <citation type="submission" date="2016-10" db="EMBL/GenBank/DDBJ databases">
        <authorList>
            <person name="Varghese N."/>
            <person name="Submissions S."/>
        </authorList>
    </citation>
    <scope>NUCLEOTIDE SEQUENCE [LARGE SCALE GENOMIC DNA]</scope>
    <source>
        <strain evidence="3">CGMCC 4.3568</strain>
    </source>
</reference>
<keyword evidence="1" id="KW-0812">Transmembrane</keyword>
<gene>
    <name evidence="2" type="ORF">SAMN05216266_13153</name>
</gene>
<organism evidence="2 3">
    <name type="scientific">Amycolatopsis marina</name>
    <dbReference type="NCBI Taxonomy" id="490629"/>
    <lineage>
        <taxon>Bacteria</taxon>
        <taxon>Bacillati</taxon>
        <taxon>Actinomycetota</taxon>
        <taxon>Actinomycetes</taxon>
        <taxon>Pseudonocardiales</taxon>
        <taxon>Pseudonocardiaceae</taxon>
        <taxon>Amycolatopsis</taxon>
    </lineage>
</organism>
<name>A0A1I1CJ72_9PSEU</name>
<keyword evidence="1" id="KW-0472">Membrane</keyword>
<feature type="transmembrane region" description="Helical" evidence="1">
    <location>
        <begin position="29"/>
        <end position="53"/>
    </location>
</feature>
<dbReference type="EMBL" id="FOKG01000031">
    <property type="protein sequence ID" value="SFB62755.1"/>
    <property type="molecule type" value="Genomic_DNA"/>
</dbReference>
<protein>
    <recommendedName>
        <fullName evidence="4">Mercuric ion transport protein</fullName>
    </recommendedName>
</protein>
<dbReference type="Proteomes" id="UP000243799">
    <property type="component" value="Unassembled WGS sequence"/>
</dbReference>
<evidence type="ECO:0008006" key="4">
    <source>
        <dbReference type="Google" id="ProtNLM"/>
    </source>
</evidence>